<gene>
    <name evidence="3" type="ORF">LZC95_12000</name>
</gene>
<reference evidence="3 4" key="1">
    <citation type="submission" date="2021-12" db="EMBL/GenBank/DDBJ databases">
        <title>Discovery of the Pendulisporaceae a myxobacterial family with distinct sporulation behavior and unique specialized metabolism.</title>
        <authorList>
            <person name="Garcia R."/>
            <person name="Popoff A."/>
            <person name="Bader C.D."/>
            <person name="Loehr J."/>
            <person name="Walesch S."/>
            <person name="Walt C."/>
            <person name="Boldt J."/>
            <person name="Bunk B."/>
            <person name="Haeckl F.J.F.P.J."/>
            <person name="Gunesch A.P."/>
            <person name="Birkelbach J."/>
            <person name="Nuebel U."/>
            <person name="Pietschmann T."/>
            <person name="Bach T."/>
            <person name="Mueller R."/>
        </authorList>
    </citation>
    <scope>NUCLEOTIDE SEQUENCE [LARGE SCALE GENOMIC DNA]</scope>
    <source>
        <strain evidence="3 4">MSr12523</strain>
    </source>
</reference>
<organism evidence="3 4">
    <name type="scientific">Pendulispora brunnea</name>
    <dbReference type="NCBI Taxonomy" id="2905690"/>
    <lineage>
        <taxon>Bacteria</taxon>
        <taxon>Pseudomonadati</taxon>
        <taxon>Myxococcota</taxon>
        <taxon>Myxococcia</taxon>
        <taxon>Myxococcales</taxon>
        <taxon>Sorangiineae</taxon>
        <taxon>Pendulisporaceae</taxon>
        <taxon>Pendulispora</taxon>
    </lineage>
</organism>
<name>A0ABZ2KJQ5_9BACT</name>
<sequence length="294" mass="30569">MIDASHAQTNGIHPGAPGIARAALIVDRDPLGRVFELGSNASKGIAVALLIASAAHGAAAVRTAMISLDMYRFARSVQERVAQKLVDIYEIDEVKTPEPPPPEPEPEPEPAKAAPPPPKAPKDAPPPPPPPPEAAKASAALTADPNDVVDMTNTIITGKSDSYGGGTTQANGTGKAVYNPAARAGGTPGGTGTAPPPPPMDRSRAAGLLGDQNWNCPWPSEADSESIDEAYVTVEVLVGTNGRAQQVTVVKDPGHGFAREARQCAMQKPFATQLDVNGNPVAGKTKPFRIHFER</sequence>
<dbReference type="InterPro" id="IPR037682">
    <property type="entry name" value="TonB_C"/>
</dbReference>
<dbReference type="Gene3D" id="3.30.1150.10">
    <property type="match status" value="1"/>
</dbReference>
<feature type="domain" description="TonB C-terminal" evidence="2">
    <location>
        <begin position="219"/>
        <end position="292"/>
    </location>
</feature>
<dbReference type="RefSeq" id="WP_394848175.1">
    <property type="nucleotide sequence ID" value="NZ_CP089982.1"/>
</dbReference>
<protein>
    <submittedName>
        <fullName evidence="3">Energy transducer TonB</fullName>
    </submittedName>
</protein>
<evidence type="ECO:0000256" key="1">
    <source>
        <dbReference type="SAM" id="MobiDB-lite"/>
    </source>
</evidence>
<dbReference type="Proteomes" id="UP001379533">
    <property type="component" value="Chromosome"/>
</dbReference>
<feature type="region of interest" description="Disordered" evidence="1">
    <location>
        <begin position="92"/>
        <end position="147"/>
    </location>
</feature>
<evidence type="ECO:0000313" key="4">
    <source>
        <dbReference type="Proteomes" id="UP001379533"/>
    </source>
</evidence>
<evidence type="ECO:0000313" key="3">
    <source>
        <dbReference type="EMBL" id="WXA97553.1"/>
    </source>
</evidence>
<accession>A0ABZ2KJQ5</accession>
<evidence type="ECO:0000259" key="2">
    <source>
        <dbReference type="Pfam" id="PF03544"/>
    </source>
</evidence>
<dbReference type="EMBL" id="CP089982">
    <property type="protein sequence ID" value="WXA97553.1"/>
    <property type="molecule type" value="Genomic_DNA"/>
</dbReference>
<proteinExistence type="predicted"/>
<feature type="region of interest" description="Disordered" evidence="1">
    <location>
        <begin position="181"/>
        <end position="214"/>
    </location>
</feature>
<dbReference type="Pfam" id="PF03544">
    <property type="entry name" value="TonB_C"/>
    <property type="match status" value="1"/>
</dbReference>
<feature type="compositionally biased region" description="Pro residues" evidence="1">
    <location>
        <begin position="113"/>
        <end position="133"/>
    </location>
</feature>
<keyword evidence="4" id="KW-1185">Reference proteome</keyword>